<evidence type="ECO:0000256" key="8">
    <source>
        <dbReference type="RuleBase" id="RU003544"/>
    </source>
</evidence>
<dbReference type="GO" id="GO:0046872">
    <property type="term" value="F:metal ion binding"/>
    <property type="evidence" value="ECO:0007669"/>
    <property type="project" value="TreeGrafter"/>
</dbReference>
<comment type="caution">
    <text evidence="11">The sequence shown here is derived from an EMBL/GenBank/DDBJ whole genome shotgun (WGS) entry which is preliminary data.</text>
</comment>
<dbReference type="InterPro" id="IPR006334">
    <property type="entry name" value="Glut_cys_ligase"/>
</dbReference>
<evidence type="ECO:0000256" key="9">
    <source>
        <dbReference type="RuleBase" id="RU004391"/>
    </source>
</evidence>
<dbReference type="PANTHER" id="PTHR38761">
    <property type="entry name" value="GLUTAMATE--CYSTEINE LIGASE"/>
    <property type="match status" value="1"/>
</dbReference>
<name>A0A0R1HWQ5_9LACO</name>
<dbReference type="GO" id="GO:0006750">
    <property type="term" value="P:glutathione biosynthetic process"/>
    <property type="evidence" value="ECO:0007669"/>
    <property type="project" value="UniProtKB-UniPathway"/>
</dbReference>
<dbReference type="RefSeq" id="WP_056942123.1">
    <property type="nucleotide sequence ID" value="NZ_AZCX01000002.1"/>
</dbReference>
<protein>
    <recommendedName>
        <fullName evidence="2 9">Glutamate--cysteine ligase</fullName>
        <ecNumber evidence="2 9">6.3.2.2</ecNumber>
    </recommendedName>
</protein>
<dbReference type="GO" id="GO:0005829">
    <property type="term" value="C:cytosol"/>
    <property type="evidence" value="ECO:0007669"/>
    <property type="project" value="TreeGrafter"/>
</dbReference>
<dbReference type="OrthoDB" id="9803907at2"/>
<dbReference type="InterPro" id="IPR007370">
    <property type="entry name" value="Glu_cys_ligase"/>
</dbReference>
<evidence type="ECO:0000313" key="11">
    <source>
        <dbReference type="EMBL" id="KRK48995.1"/>
    </source>
</evidence>
<evidence type="ECO:0000256" key="4">
    <source>
        <dbReference type="ARBA" id="ARBA00022684"/>
    </source>
</evidence>
<evidence type="ECO:0000256" key="1">
    <source>
        <dbReference type="ARBA" id="ARBA00005006"/>
    </source>
</evidence>
<evidence type="ECO:0000259" key="10">
    <source>
        <dbReference type="Pfam" id="PF04262"/>
    </source>
</evidence>
<dbReference type="Pfam" id="PF04262">
    <property type="entry name" value="Glu_cys_ligase"/>
    <property type="match status" value="1"/>
</dbReference>
<evidence type="ECO:0000256" key="7">
    <source>
        <dbReference type="ARBA" id="ARBA00048819"/>
    </source>
</evidence>
<evidence type="ECO:0000256" key="5">
    <source>
        <dbReference type="ARBA" id="ARBA00022741"/>
    </source>
</evidence>
<dbReference type="EMBL" id="AZCX01000002">
    <property type="protein sequence ID" value="KRK48995.1"/>
    <property type="molecule type" value="Genomic_DNA"/>
</dbReference>
<evidence type="ECO:0000256" key="3">
    <source>
        <dbReference type="ARBA" id="ARBA00022598"/>
    </source>
</evidence>
<comment type="similarity">
    <text evidence="8">Belongs to the glutamate--cysteine ligase type 1 family.</text>
</comment>
<organism evidence="11 12">
    <name type="scientific">Secundilactobacillus kimchicus JCM 15530</name>
    <dbReference type="NCBI Taxonomy" id="1302272"/>
    <lineage>
        <taxon>Bacteria</taxon>
        <taxon>Bacillati</taxon>
        <taxon>Bacillota</taxon>
        <taxon>Bacilli</taxon>
        <taxon>Lactobacillales</taxon>
        <taxon>Lactobacillaceae</taxon>
        <taxon>Secundilactobacillus</taxon>
    </lineage>
</organism>
<feature type="domain" description="Glutamate--cysteine ligase" evidence="10">
    <location>
        <begin position="8"/>
        <end position="258"/>
    </location>
</feature>
<keyword evidence="5" id="KW-0547">Nucleotide-binding</keyword>
<keyword evidence="12" id="KW-1185">Reference proteome</keyword>
<dbReference type="Gene3D" id="3.30.590.20">
    <property type="match status" value="1"/>
</dbReference>
<keyword evidence="3 8" id="KW-0436">Ligase</keyword>
<dbReference type="Proteomes" id="UP000050911">
    <property type="component" value="Unassembled WGS sequence"/>
</dbReference>
<dbReference type="AlphaFoldDB" id="A0A0R1HWQ5"/>
<dbReference type="PATRIC" id="fig|1302272.5.peg.1326"/>
<evidence type="ECO:0000256" key="6">
    <source>
        <dbReference type="ARBA" id="ARBA00022840"/>
    </source>
</evidence>
<keyword evidence="4 8" id="KW-0317">Glutathione biosynthesis</keyword>
<proteinExistence type="inferred from homology"/>
<comment type="pathway">
    <text evidence="1 9">Sulfur metabolism; glutathione biosynthesis; glutathione from L-cysteine and L-glutamate: step 1/2.</text>
</comment>
<dbReference type="GO" id="GO:0005524">
    <property type="term" value="F:ATP binding"/>
    <property type="evidence" value="ECO:0007669"/>
    <property type="project" value="UniProtKB-KW"/>
</dbReference>
<reference evidence="11 12" key="1">
    <citation type="journal article" date="2015" name="Genome Announc.">
        <title>Expanding the biotechnology potential of lactobacilli through comparative genomics of 213 strains and associated genera.</title>
        <authorList>
            <person name="Sun Z."/>
            <person name="Harris H.M."/>
            <person name="McCann A."/>
            <person name="Guo C."/>
            <person name="Argimon S."/>
            <person name="Zhang W."/>
            <person name="Yang X."/>
            <person name="Jeffery I.B."/>
            <person name="Cooney J.C."/>
            <person name="Kagawa T.F."/>
            <person name="Liu W."/>
            <person name="Song Y."/>
            <person name="Salvetti E."/>
            <person name="Wrobel A."/>
            <person name="Rasinkangas P."/>
            <person name="Parkhill J."/>
            <person name="Rea M.C."/>
            <person name="O'Sullivan O."/>
            <person name="Ritari J."/>
            <person name="Douillard F.P."/>
            <person name="Paul Ross R."/>
            <person name="Yang R."/>
            <person name="Briner A.E."/>
            <person name="Felis G.E."/>
            <person name="de Vos W.M."/>
            <person name="Barrangou R."/>
            <person name="Klaenhammer T.R."/>
            <person name="Caufield P.W."/>
            <person name="Cui Y."/>
            <person name="Zhang H."/>
            <person name="O'Toole P.W."/>
        </authorList>
    </citation>
    <scope>NUCLEOTIDE SEQUENCE [LARGE SCALE GENOMIC DNA]</scope>
    <source>
        <strain evidence="11 12">JCM 15530</strain>
    </source>
</reference>
<evidence type="ECO:0000313" key="12">
    <source>
        <dbReference type="Proteomes" id="UP000050911"/>
    </source>
</evidence>
<dbReference type="GO" id="GO:0004357">
    <property type="term" value="F:glutamate-cysteine ligase activity"/>
    <property type="evidence" value="ECO:0007669"/>
    <property type="project" value="UniProtKB-EC"/>
</dbReference>
<dbReference type="InterPro" id="IPR014746">
    <property type="entry name" value="Gln_synth/guanido_kin_cat_dom"/>
</dbReference>
<sequence length="507" mass="56976">MLENLLGVIQQEGVSEQLFHSLIGIEIEENRIDKAGRVSTRPHPTALGSRTFHPYVQSDFGESQTELITDPNPNISGVLDQLDTLQTVLFRTLEGDDRIWPLSMPPAVSEADRETIKSHFGRPAYRAYRDYLTKKYGVDRKIVTGVHINFNLPDPVINRLFGHYQDQFDHVTAFKNALYFQLAQNMVLNRWLLTYLFGASPVAEKGYFESMGTAPLSGPARSLRNSQYGYSNQPADGVGAGIYQSLPAFIETLEKQVAAGVLYSQAEFYGPVRFRGQKALPDYLTRGIKYLEFRVFDNTPYTSNGVSRHALNFLKIYFLYLMVTPVTGSTLEADLQAAERLNNQVALEAPTSHTIAEQQGRQIFDELHDLAVKLAAHSEQLTALDDFSEVMTHPELTPAAKLTKHIKNGSLMEYGVTRAAQLKAERTGAADLLPVFSRLSVRAQELIFRAVQLGVRYYEVRDENGESMLMMTFDGMTQVVSVDFLPEEDATTYLKRLFPDLPVPTTR</sequence>
<dbReference type="PANTHER" id="PTHR38761:SF1">
    <property type="entry name" value="GLUTAMATE--CYSTEINE LIGASE"/>
    <property type="match status" value="1"/>
</dbReference>
<accession>A0A0R1HWQ5</accession>
<dbReference type="UniPathway" id="UPA00142">
    <property type="reaction ID" value="UER00209"/>
</dbReference>
<dbReference type="EC" id="6.3.2.2" evidence="2 9"/>
<evidence type="ECO:0000256" key="2">
    <source>
        <dbReference type="ARBA" id="ARBA00012220"/>
    </source>
</evidence>
<keyword evidence="6" id="KW-0067">ATP-binding</keyword>
<gene>
    <name evidence="11" type="ORF">FC96_GL001317</name>
</gene>
<dbReference type="SUPFAM" id="SSF55931">
    <property type="entry name" value="Glutamine synthetase/guanido kinase"/>
    <property type="match status" value="1"/>
</dbReference>
<dbReference type="STRING" id="1302272.FC96_GL001317"/>
<comment type="catalytic activity">
    <reaction evidence="7 9">
        <text>L-cysteine + L-glutamate + ATP = gamma-L-glutamyl-L-cysteine + ADP + phosphate + H(+)</text>
        <dbReference type="Rhea" id="RHEA:13285"/>
        <dbReference type="ChEBI" id="CHEBI:15378"/>
        <dbReference type="ChEBI" id="CHEBI:29985"/>
        <dbReference type="ChEBI" id="CHEBI:30616"/>
        <dbReference type="ChEBI" id="CHEBI:35235"/>
        <dbReference type="ChEBI" id="CHEBI:43474"/>
        <dbReference type="ChEBI" id="CHEBI:58173"/>
        <dbReference type="ChEBI" id="CHEBI:456216"/>
        <dbReference type="EC" id="6.3.2.2"/>
    </reaction>
</comment>